<comment type="caution">
    <text evidence="2">The sequence shown here is derived from an EMBL/GenBank/DDBJ whole genome shotgun (WGS) entry which is preliminary data.</text>
</comment>
<keyword evidence="3" id="KW-1185">Reference proteome</keyword>
<protein>
    <recommendedName>
        <fullName evidence="4">Outer membrane insertion C-signal</fullName>
    </recommendedName>
</protein>
<dbReference type="Proteomes" id="UP000588604">
    <property type="component" value="Unassembled WGS sequence"/>
</dbReference>
<evidence type="ECO:0008006" key="4">
    <source>
        <dbReference type="Google" id="ProtNLM"/>
    </source>
</evidence>
<proteinExistence type="predicted"/>
<feature type="signal peptide" evidence="1">
    <location>
        <begin position="1"/>
        <end position="19"/>
    </location>
</feature>
<dbReference type="RefSeq" id="WP_184495104.1">
    <property type="nucleotide sequence ID" value="NZ_JACIJO010000002.1"/>
</dbReference>
<reference evidence="2 3" key="1">
    <citation type="submission" date="2020-08" db="EMBL/GenBank/DDBJ databases">
        <title>Genomic Encyclopedia of Type Strains, Phase IV (KMG-IV): sequencing the most valuable type-strain genomes for metagenomic binning, comparative biology and taxonomic classification.</title>
        <authorList>
            <person name="Goeker M."/>
        </authorList>
    </citation>
    <scope>NUCLEOTIDE SEQUENCE [LARGE SCALE GENOMIC DNA]</scope>
    <source>
        <strain evidence="2 3">DSM 102044</strain>
    </source>
</reference>
<name>A0A841MQP8_9BACT</name>
<organism evidence="2 3">
    <name type="scientific">Algoriphagus iocasae</name>
    <dbReference type="NCBI Taxonomy" id="1836499"/>
    <lineage>
        <taxon>Bacteria</taxon>
        <taxon>Pseudomonadati</taxon>
        <taxon>Bacteroidota</taxon>
        <taxon>Cytophagia</taxon>
        <taxon>Cytophagales</taxon>
        <taxon>Cyclobacteriaceae</taxon>
        <taxon>Algoriphagus</taxon>
    </lineage>
</organism>
<dbReference type="EMBL" id="JACIJO010000002">
    <property type="protein sequence ID" value="MBB6326506.1"/>
    <property type="molecule type" value="Genomic_DNA"/>
</dbReference>
<sequence length="137" mass="15667">MKKLLFIALFCLISWTSFSQTTITFHQSNLPFIGVNHQFGEKFIPEFRVGTDSYFESMSAELAANYIFKKSDRFEFYGGAGLRVGVFDGVVVPIGLNIYPFEQKDFGFHIEGAPIISFNDDSIFRGSFGIRYRFIKN</sequence>
<dbReference type="AlphaFoldDB" id="A0A841MQP8"/>
<accession>A0A841MQP8</accession>
<evidence type="ECO:0000313" key="3">
    <source>
        <dbReference type="Proteomes" id="UP000588604"/>
    </source>
</evidence>
<evidence type="ECO:0000256" key="1">
    <source>
        <dbReference type="SAM" id="SignalP"/>
    </source>
</evidence>
<evidence type="ECO:0000313" key="2">
    <source>
        <dbReference type="EMBL" id="MBB6326506.1"/>
    </source>
</evidence>
<keyword evidence="1" id="KW-0732">Signal</keyword>
<gene>
    <name evidence="2" type="ORF">FHS59_002134</name>
</gene>
<feature type="chain" id="PRO_5032528154" description="Outer membrane insertion C-signal" evidence="1">
    <location>
        <begin position="20"/>
        <end position="137"/>
    </location>
</feature>